<dbReference type="Pfam" id="PF14497">
    <property type="entry name" value="GST_C_3"/>
    <property type="match status" value="1"/>
</dbReference>
<dbReference type="PROSITE" id="PS50405">
    <property type="entry name" value="GST_CTER"/>
    <property type="match status" value="1"/>
</dbReference>
<evidence type="ECO:0000313" key="7">
    <source>
        <dbReference type="EMBL" id="GMR61512.1"/>
    </source>
</evidence>
<accession>A0AAN5ICT0</accession>
<protein>
    <recommendedName>
        <fullName evidence="1">glutathione transferase</fullName>
        <ecNumber evidence="1">2.5.1.18</ecNumber>
    </recommendedName>
    <alternativeName>
        <fullName evidence="5">GST class-sigma</fullName>
    </alternativeName>
</protein>
<evidence type="ECO:0000313" key="8">
    <source>
        <dbReference type="Proteomes" id="UP001328107"/>
    </source>
</evidence>
<dbReference type="InterPro" id="IPR004046">
    <property type="entry name" value="GST_C"/>
</dbReference>
<keyword evidence="8" id="KW-1185">Reference proteome</keyword>
<evidence type="ECO:0000256" key="5">
    <source>
        <dbReference type="ARBA" id="ARBA00078118"/>
    </source>
</evidence>
<evidence type="ECO:0000256" key="1">
    <source>
        <dbReference type="ARBA" id="ARBA00012452"/>
    </source>
</evidence>
<evidence type="ECO:0000256" key="3">
    <source>
        <dbReference type="ARBA" id="ARBA00038317"/>
    </source>
</evidence>
<feature type="domain" description="GST C-terminal" evidence="6">
    <location>
        <begin position="1"/>
        <end position="111"/>
    </location>
</feature>
<dbReference type="GO" id="GO:0006749">
    <property type="term" value="P:glutathione metabolic process"/>
    <property type="evidence" value="ECO:0007669"/>
    <property type="project" value="TreeGrafter"/>
</dbReference>
<comment type="catalytic activity">
    <reaction evidence="4">
        <text>RX + glutathione = an S-substituted glutathione + a halide anion + H(+)</text>
        <dbReference type="Rhea" id="RHEA:16437"/>
        <dbReference type="ChEBI" id="CHEBI:15378"/>
        <dbReference type="ChEBI" id="CHEBI:16042"/>
        <dbReference type="ChEBI" id="CHEBI:17792"/>
        <dbReference type="ChEBI" id="CHEBI:57925"/>
        <dbReference type="ChEBI" id="CHEBI:90779"/>
        <dbReference type="EC" id="2.5.1.18"/>
    </reaction>
</comment>
<gene>
    <name evidence="7" type="ORF">PMAYCL1PPCAC_31707</name>
</gene>
<dbReference type="PANTHER" id="PTHR11571:SF224">
    <property type="entry name" value="HEMATOPOIETIC PROSTAGLANDIN D SYNTHASE"/>
    <property type="match status" value="1"/>
</dbReference>
<name>A0AAN5ICT0_9BILA</name>
<evidence type="ECO:0000259" key="6">
    <source>
        <dbReference type="PROSITE" id="PS50405"/>
    </source>
</evidence>
<feature type="non-terminal residue" evidence="7">
    <location>
        <position position="111"/>
    </location>
</feature>
<proteinExistence type="inferred from homology"/>
<dbReference type="FunFam" id="1.20.1050.10:FF:000031">
    <property type="entry name" value="Glutathione S-Transferase"/>
    <property type="match status" value="1"/>
</dbReference>
<evidence type="ECO:0000256" key="4">
    <source>
        <dbReference type="ARBA" id="ARBA00047960"/>
    </source>
</evidence>
<dbReference type="GO" id="GO:0005737">
    <property type="term" value="C:cytoplasm"/>
    <property type="evidence" value="ECO:0007669"/>
    <property type="project" value="UniProtKB-ARBA"/>
</dbReference>
<dbReference type="CDD" id="cd03192">
    <property type="entry name" value="GST_C_Sigma_like"/>
    <property type="match status" value="1"/>
</dbReference>
<organism evidence="7 8">
    <name type="scientific">Pristionchus mayeri</name>
    <dbReference type="NCBI Taxonomy" id="1317129"/>
    <lineage>
        <taxon>Eukaryota</taxon>
        <taxon>Metazoa</taxon>
        <taxon>Ecdysozoa</taxon>
        <taxon>Nematoda</taxon>
        <taxon>Chromadorea</taxon>
        <taxon>Rhabditida</taxon>
        <taxon>Rhabditina</taxon>
        <taxon>Diplogasteromorpha</taxon>
        <taxon>Diplogasteroidea</taxon>
        <taxon>Neodiplogasteridae</taxon>
        <taxon>Pristionchus</taxon>
    </lineage>
</organism>
<dbReference type="EMBL" id="BTRK01000006">
    <property type="protein sequence ID" value="GMR61512.1"/>
    <property type="molecule type" value="Genomic_DNA"/>
</dbReference>
<dbReference type="SUPFAM" id="SSF47616">
    <property type="entry name" value="GST C-terminal domain-like"/>
    <property type="match status" value="1"/>
</dbReference>
<dbReference type="PANTHER" id="PTHR11571">
    <property type="entry name" value="GLUTATHIONE S-TRANSFERASE"/>
    <property type="match status" value="1"/>
</dbReference>
<comment type="caution">
    <text evidence="7">The sequence shown here is derived from an EMBL/GenBank/DDBJ whole genome shotgun (WGS) entry which is preliminary data.</text>
</comment>
<keyword evidence="2" id="KW-0808">Transferase</keyword>
<dbReference type="EC" id="2.5.1.18" evidence="1"/>
<dbReference type="InterPro" id="IPR050213">
    <property type="entry name" value="GST_superfamily"/>
</dbReference>
<reference evidence="8" key="1">
    <citation type="submission" date="2022-10" db="EMBL/GenBank/DDBJ databases">
        <title>Genome assembly of Pristionchus species.</title>
        <authorList>
            <person name="Yoshida K."/>
            <person name="Sommer R.J."/>
        </authorList>
    </citation>
    <scope>NUCLEOTIDE SEQUENCE [LARGE SCALE GENOMIC DNA]</scope>
    <source>
        <strain evidence="8">RS5460</strain>
    </source>
</reference>
<dbReference type="Proteomes" id="UP001328107">
    <property type="component" value="Unassembled WGS sequence"/>
</dbReference>
<dbReference type="AlphaFoldDB" id="A0AAN5ICT0"/>
<dbReference type="InterPro" id="IPR036282">
    <property type="entry name" value="Glutathione-S-Trfase_C_sf"/>
</dbReference>
<dbReference type="Gene3D" id="1.20.1050.10">
    <property type="match status" value="1"/>
</dbReference>
<comment type="similarity">
    <text evidence="3">Belongs to the GST superfamily. Sigma family.</text>
</comment>
<dbReference type="InterPro" id="IPR010987">
    <property type="entry name" value="Glutathione-S-Trfase_C-like"/>
</dbReference>
<dbReference type="GO" id="GO:0004364">
    <property type="term" value="F:glutathione transferase activity"/>
    <property type="evidence" value="ECO:0007669"/>
    <property type="project" value="UniProtKB-EC"/>
</dbReference>
<evidence type="ECO:0000256" key="2">
    <source>
        <dbReference type="ARBA" id="ARBA00022679"/>
    </source>
</evidence>
<sequence>MKDFLAEIRPYFMVAMGAVEGDKEKMKNEIGLPAIKTHFALLKKVAKDNRSNGRFVGVSPTYVDLFVSDFIDSIDAFIPGFLDDYPAVVAIRKKVMNTPKLKEWIETRPNT</sequence>